<sequence length="1080" mass="110878">MKHFAYIFLALSGYALPHTAVGGAPPTLSSTLTPGPVCSGSAFLYVPSSSSAQVGYTWSRAAVPGIANPAATGEGAIDETLVNTTSLPITVSYQYTLYSQGVTNTQTVQVVVNPSPTVGFTVSDPIPCTGSQYIFTNTSSIGSGTLTYQWAFGDGNTSTLTNPSDFYTTGAGVYTATLVATSSAGCQASASRNVTVNALPFADFTLAVTGSPAFTEWTIDYTNTSQGGTAYQWDFNGVTQNQAPPTNQTQYTFMLPYFQLGSQLTVTNAAGCSQAASQSFFAPGDNYGPNSEFFIGTAPGANNTDRGCQGVTLYFTNTSTVPPNQVYTWNYSDGGADQGLNMTTAQHTFTTPGTWLVTETEASPGGGLTASWTYRTVNIYPAATPPTFSPGIAGGTLLLCPGQSTEPYSFGNAKEGMSFAWTTTGGATGAPASGNGAFLPAFTAAANVSNAPVSSTVKVTETSPYGCGTASSNIVVTVNPTPVFTGAYAAQNVCSGATVNGYTLSATPAGATYSWTNSDPVTGLAATGSGNVPAFTGTTYAPAPETSTVTLKATNNGCSATTAYTFTVRPSPDLSTTLAPAAVCSGTPFVYTPQSTTTGVTYNWSRAAVPGISNPGNLGAGNVNETLVNTTANPVTAVYAYTLQAGGCPNTQDVDLVVNPLPDVLLPAGAAQTVCSGAMTNAVPLTGDVTGTVFNWTNSNPAIGLAASGTGTIPGFTAGNAGTGNIQITAQRPAGCVMAAPAGFTFTVNPLQAPTVTAPSGTLLCPGDSVALVASGAPSYQWYDNGQPVNGAVTDTYDAYQTGSFTVTAITAQGCRDSSAPAEVVTLIPQPIMGFLDVSPVCTGQAVSFTNATTEPGGTIPLTWWWHDDAGNTSTFSSPSFTYPNAGSYTVTLVATPGGCATREDSIAKVVVVTPPANGVTLPVVTTETGVATQLDARNFGNVIYLWTPPTGLSNPQIEDPVATLASSQQYLITMTLPSGCSTTDTLEVEVFPKGVVYIPKAFTPNGDGVNDLFVIAGINNYPGSSLTVYNRWGKQVYFASSYANDWNGAGLEQGAYIYVLRLNTGNGIRIFKGTVVLIR</sequence>
<dbReference type="PROSITE" id="PS50093">
    <property type="entry name" value="PKD"/>
    <property type="match status" value="3"/>
</dbReference>
<dbReference type="InterPro" id="IPR022409">
    <property type="entry name" value="PKD/Chitinase_dom"/>
</dbReference>
<dbReference type="OrthoDB" id="1652165at2"/>
<feature type="chain" id="PRO_5020228473" evidence="1">
    <location>
        <begin position="21"/>
        <end position="1080"/>
    </location>
</feature>
<feature type="domain" description="PKD" evidence="2">
    <location>
        <begin position="116"/>
        <end position="196"/>
    </location>
</feature>
<dbReference type="PROSITE" id="PS50835">
    <property type="entry name" value="IG_LIKE"/>
    <property type="match status" value="1"/>
</dbReference>
<feature type="signal peptide" evidence="1">
    <location>
        <begin position="1"/>
        <end position="20"/>
    </location>
</feature>
<proteinExistence type="predicted"/>
<dbReference type="EMBL" id="SODV01000001">
    <property type="protein sequence ID" value="TDX02094.1"/>
    <property type="molecule type" value="Genomic_DNA"/>
</dbReference>
<organism evidence="4 5">
    <name type="scientific">Dinghuibacter silviterrae</name>
    <dbReference type="NCBI Taxonomy" id="1539049"/>
    <lineage>
        <taxon>Bacteria</taxon>
        <taxon>Pseudomonadati</taxon>
        <taxon>Bacteroidota</taxon>
        <taxon>Chitinophagia</taxon>
        <taxon>Chitinophagales</taxon>
        <taxon>Chitinophagaceae</taxon>
        <taxon>Dinghuibacter</taxon>
    </lineage>
</organism>
<feature type="domain" description="PKD" evidence="2">
    <location>
        <begin position="296"/>
        <end position="371"/>
    </location>
</feature>
<dbReference type="InterPro" id="IPR026341">
    <property type="entry name" value="T9SS_type_B"/>
</dbReference>
<dbReference type="CDD" id="cd00146">
    <property type="entry name" value="PKD"/>
    <property type="match status" value="1"/>
</dbReference>
<feature type="domain" description="Ig-like" evidence="3">
    <location>
        <begin position="381"/>
        <end position="477"/>
    </location>
</feature>
<evidence type="ECO:0000313" key="5">
    <source>
        <dbReference type="Proteomes" id="UP000294498"/>
    </source>
</evidence>
<dbReference type="InterPro" id="IPR035986">
    <property type="entry name" value="PKD_dom_sf"/>
</dbReference>
<evidence type="ECO:0000259" key="3">
    <source>
        <dbReference type="PROSITE" id="PS50835"/>
    </source>
</evidence>
<evidence type="ECO:0000256" key="1">
    <source>
        <dbReference type="SAM" id="SignalP"/>
    </source>
</evidence>
<reference evidence="4 5" key="1">
    <citation type="submission" date="2019-03" db="EMBL/GenBank/DDBJ databases">
        <title>Genomic Encyclopedia of Type Strains, Phase IV (KMG-IV): sequencing the most valuable type-strain genomes for metagenomic binning, comparative biology and taxonomic classification.</title>
        <authorList>
            <person name="Goeker M."/>
        </authorList>
    </citation>
    <scope>NUCLEOTIDE SEQUENCE [LARGE SCALE GENOMIC DNA]</scope>
    <source>
        <strain evidence="4 5">DSM 100059</strain>
    </source>
</reference>
<comment type="caution">
    <text evidence="4">The sequence shown here is derived from an EMBL/GenBank/DDBJ whole genome shotgun (WGS) entry which is preliminary data.</text>
</comment>
<dbReference type="SUPFAM" id="SSF49299">
    <property type="entry name" value="PKD domain"/>
    <property type="match status" value="3"/>
</dbReference>
<keyword evidence="1" id="KW-0732">Signal</keyword>
<dbReference type="AlphaFoldDB" id="A0A4R8DUP3"/>
<keyword evidence="5" id="KW-1185">Reference proteome</keyword>
<dbReference type="Pfam" id="PF13585">
    <property type="entry name" value="CHU_C"/>
    <property type="match status" value="1"/>
</dbReference>
<dbReference type="Pfam" id="PF18911">
    <property type="entry name" value="PKD_4"/>
    <property type="match status" value="2"/>
</dbReference>
<dbReference type="SMART" id="SM00089">
    <property type="entry name" value="PKD"/>
    <property type="match status" value="2"/>
</dbReference>
<dbReference type="Proteomes" id="UP000294498">
    <property type="component" value="Unassembled WGS sequence"/>
</dbReference>
<name>A0A4R8DUP3_9BACT</name>
<gene>
    <name evidence="4" type="ORF">EDB95_3144</name>
</gene>
<feature type="domain" description="PKD" evidence="2">
    <location>
        <begin position="861"/>
        <end position="896"/>
    </location>
</feature>
<dbReference type="InterPro" id="IPR000601">
    <property type="entry name" value="PKD_dom"/>
</dbReference>
<protein>
    <submittedName>
        <fullName evidence="4">Gliding motility-associated-like protein</fullName>
    </submittedName>
</protein>
<evidence type="ECO:0000313" key="4">
    <source>
        <dbReference type="EMBL" id="TDX02094.1"/>
    </source>
</evidence>
<accession>A0A4R8DUP3</accession>
<evidence type="ECO:0000259" key="2">
    <source>
        <dbReference type="PROSITE" id="PS50093"/>
    </source>
</evidence>
<dbReference type="NCBIfam" id="TIGR04131">
    <property type="entry name" value="Bac_Flav_CTERM"/>
    <property type="match status" value="1"/>
</dbReference>
<dbReference type="RefSeq" id="WP_133994723.1">
    <property type="nucleotide sequence ID" value="NZ_SODV01000001.1"/>
</dbReference>
<dbReference type="InterPro" id="IPR007110">
    <property type="entry name" value="Ig-like_dom"/>
</dbReference>
<dbReference type="InterPro" id="IPR013783">
    <property type="entry name" value="Ig-like_fold"/>
</dbReference>
<dbReference type="Gene3D" id="2.60.40.10">
    <property type="entry name" value="Immunoglobulins"/>
    <property type="match status" value="3"/>
</dbReference>